<keyword evidence="10" id="KW-1185">Reference proteome</keyword>
<evidence type="ECO:0000256" key="6">
    <source>
        <dbReference type="ARBA" id="ARBA00023239"/>
    </source>
</evidence>
<evidence type="ECO:0000256" key="1">
    <source>
        <dbReference type="ARBA" id="ARBA00001947"/>
    </source>
</evidence>
<dbReference type="SUPFAM" id="SSF53056">
    <property type="entry name" value="beta-carbonic anhydrase, cab"/>
    <property type="match status" value="1"/>
</dbReference>
<sequence length="219" mass="23999">MERIIRGIHQFQKDIFGSEKELFERLASGQSPEALFITCSDSRINPNLVTQTKPGDLFIMRNAGNIIPPYGAANGGEGATIEYAVSALGIKDIIVCGHTHCGAMSGLLNLHKLTSMPSVVSWLQHAEATRRIIEEKYQDDTGDDLLTDTIKENVLVQLKNLETHPVVAAGMATGRLTLHGWVYEFETGKIYSYDPSQGKFVSLTNALKELAPKEQVKGA</sequence>
<keyword evidence="4" id="KW-0479">Metal-binding</keyword>
<dbReference type="InterPro" id="IPR036874">
    <property type="entry name" value="Carbonic_anhydrase_sf"/>
</dbReference>
<evidence type="ECO:0000256" key="8">
    <source>
        <dbReference type="RuleBase" id="RU003956"/>
    </source>
</evidence>
<evidence type="ECO:0000313" key="10">
    <source>
        <dbReference type="Proteomes" id="UP001168528"/>
    </source>
</evidence>
<dbReference type="InterPro" id="IPR045066">
    <property type="entry name" value="Beta_CA_cladeB"/>
</dbReference>
<comment type="cofactor">
    <cofactor evidence="1">
        <name>Zn(2+)</name>
        <dbReference type="ChEBI" id="CHEBI:29105"/>
    </cofactor>
</comment>
<dbReference type="Pfam" id="PF00484">
    <property type="entry name" value="Pro_CA"/>
    <property type="match status" value="1"/>
</dbReference>
<dbReference type="Proteomes" id="UP001168528">
    <property type="component" value="Unassembled WGS sequence"/>
</dbReference>
<evidence type="ECO:0000256" key="3">
    <source>
        <dbReference type="ARBA" id="ARBA00012925"/>
    </source>
</evidence>
<dbReference type="PROSITE" id="PS00705">
    <property type="entry name" value="PROK_CO2_ANHYDRASE_2"/>
    <property type="match status" value="1"/>
</dbReference>
<keyword evidence="6 8" id="KW-0456">Lyase</keyword>
<evidence type="ECO:0000256" key="4">
    <source>
        <dbReference type="ARBA" id="ARBA00022723"/>
    </source>
</evidence>
<dbReference type="GO" id="GO:0004089">
    <property type="term" value="F:carbonate dehydratase activity"/>
    <property type="evidence" value="ECO:0007669"/>
    <property type="project" value="UniProtKB-EC"/>
</dbReference>
<dbReference type="RefSeq" id="WP_302037167.1">
    <property type="nucleotide sequence ID" value="NZ_JAUKPO010000004.1"/>
</dbReference>
<dbReference type="InterPro" id="IPR001765">
    <property type="entry name" value="Carbonic_anhydrase"/>
</dbReference>
<organism evidence="9 10">
    <name type="scientific">Rhodocytophaga aerolata</name>
    <dbReference type="NCBI Taxonomy" id="455078"/>
    <lineage>
        <taxon>Bacteria</taxon>
        <taxon>Pseudomonadati</taxon>
        <taxon>Bacteroidota</taxon>
        <taxon>Cytophagia</taxon>
        <taxon>Cytophagales</taxon>
        <taxon>Rhodocytophagaceae</taxon>
        <taxon>Rhodocytophaga</taxon>
    </lineage>
</organism>
<dbReference type="PANTHER" id="PTHR11002:SF76">
    <property type="entry name" value="CARBONIC ANHYDRASE"/>
    <property type="match status" value="1"/>
</dbReference>
<dbReference type="EMBL" id="JAUKPO010000004">
    <property type="protein sequence ID" value="MDO1446361.1"/>
    <property type="molecule type" value="Genomic_DNA"/>
</dbReference>
<gene>
    <name evidence="9" type="ORF">Q0590_08875</name>
</gene>
<reference evidence="9" key="1">
    <citation type="submission" date="2023-07" db="EMBL/GenBank/DDBJ databases">
        <title>The genome sequence of Rhodocytophaga aerolata KACC 12507.</title>
        <authorList>
            <person name="Zhang X."/>
        </authorList>
    </citation>
    <scope>NUCLEOTIDE SEQUENCE</scope>
    <source>
        <strain evidence="9">KACC 12507</strain>
    </source>
</reference>
<evidence type="ECO:0000256" key="7">
    <source>
        <dbReference type="ARBA" id="ARBA00048348"/>
    </source>
</evidence>
<evidence type="ECO:0000313" key="9">
    <source>
        <dbReference type="EMBL" id="MDO1446361.1"/>
    </source>
</evidence>
<dbReference type="CDD" id="cd00884">
    <property type="entry name" value="beta_CA_cladeB"/>
    <property type="match status" value="1"/>
</dbReference>
<proteinExistence type="inferred from homology"/>
<evidence type="ECO:0000256" key="2">
    <source>
        <dbReference type="ARBA" id="ARBA00006217"/>
    </source>
</evidence>
<evidence type="ECO:0000256" key="5">
    <source>
        <dbReference type="ARBA" id="ARBA00022833"/>
    </source>
</evidence>
<dbReference type="Gene3D" id="3.40.1050.10">
    <property type="entry name" value="Carbonic anhydrase"/>
    <property type="match status" value="1"/>
</dbReference>
<dbReference type="SMART" id="SM00947">
    <property type="entry name" value="Pro_CA"/>
    <property type="match status" value="1"/>
</dbReference>
<dbReference type="EC" id="4.2.1.1" evidence="3 8"/>
<dbReference type="InterPro" id="IPR015892">
    <property type="entry name" value="Carbonic_anhydrase_CS"/>
</dbReference>
<accession>A0ABT8R2N2</accession>
<comment type="function">
    <text evidence="8">Reversible hydration of carbon dioxide.</text>
</comment>
<dbReference type="PROSITE" id="PS00704">
    <property type="entry name" value="PROK_CO2_ANHYDRASE_1"/>
    <property type="match status" value="1"/>
</dbReference>
<comment type="similarity">
    <text evidence="2 8">Belongs to the beta-class carbonic anhydrase family.</text>
</comment>
<comment type="catalytic activity">
    <reaction evidence="7 8">
        <text>hydrogencarbonate + H(+) = CO2 + H2O</text>
        <dbReference type="Rhea" id="RHEA:10748"/>
        <dbReference type="ChEBI" id="CHEBI:15377"/>
        <dbReference type="ChEBI" id="CHEBI:15378"/>
        <dbReference type="ChEBI" id="CHEBI:16526"/>
        <dbReference type="ChEBI" id="CHEBI:17544"/>
        <dbReference type="EC" id="4.2.1.1"/>
    </reaction>
</comment>
<comment type="caution">
    <text evidence="9">The sequence shown here is derived from an EMBL/GenBank/DDBJ whole genome shotgun (WGS) entry which is preliminary data.</text>
</comment>
<name>A0ABT8R2N2_9BACT</name>
<keyword evidence="5 8" id="KW-0862">Zinc</keyword>
<protein>
    <recommendedName>
        <fullName evidence="3 8">Carbonic anhydrase</fullName>
        <ecNumber evidence="3 8">4.2.1.1</ecNumber>
    </recommendedName>
    <alternativeName>
        <fullName evidence="8">Carbonate dehydratase</fullName>
    </alternativeName>
</protein>
<dbReference type="PANTHER" id="PTHR11002">
    <property type="entry name" value="CARBONIC ANHYDRASE"/>
    <property type="match status" value="1"/>
</dbReference>